<accession>A0A292PUL9</accession>
<evidence type="ECO:0000313" key="1">
    <source>
        <dbReference type="EMBL" id="CUS10824.1"/>
    </source>
</evidence>
<evidence type="ECO:0000313" key="2">
    <source>
        <dbReference type="Proteomes" id="UP001412239"/>
    </source>
</evidence>
<dbReference type="AlphaFoldDB" id="A0A292PUL9"/>
<keyword evidence="2" id="KW-1185">Reference proteome</keyword>
<organism evidence="1 2">
    <name type="scientific">Tuber aestivum</name>
    <name type="common">summer truffle</name>
    <dbReference type="NCBI Taxonomy" id="59557"/>
    <lineage>
        <taxon>Eukaryota</taxon>
        <taxon>Fungi</taxon>
        <taxon>Dikarya</taxon>
        <taxon>Ascomycota</taxon>
        <taxon>Pezizomycotina</taxon>
        <taxon>Pezizomycetes</taxon>
        <taxon>Pezizales</taxon>
        <taxon>Tuberaceae</taxon>
        <taxon>Tuber</taxon>
    </lineage>
</organism>
<gene>
    <name evidence="1" type="ORF">GSTUAT00005097001</name>
</gene>
<reference evidence="1" key="1">
    <citation type="submission" date="2015-10" db="EMBL/GenBank/DDBJ databases">
        <authorList>
            <person name="Regsiter A."/>
            <person name="william w."/>
        </authorList>
    </citation>
    <scope>NUCLEOTIDE SEQUENCE</scope>
    <source>
        <strain evidence="1">Montdore</strain>
    </source>
</reference>
<protein>
    <submittedName>
        <fullName evidence="1">Uncharacterized protein</fullName>
    </submittedName>
</protein>
<name>A0A292PUL9_9PEZI</name>
<dbReference type="EMBL" id="LN891038">
    <property type="protein sequence ID" value="CUS10824.1"/>
    <property type="molecule type" value="Genomic_DNA"/>
</dbReference>
<dbReference type="Proteomes" id="UP001412239">
    <property type="component" value="Unassembled WGS sequence"/>
</dbReference>
<sequence>MSPKGSSQPREEIVALGTMGYQNATNAMMATIGDLARSIAVWKGQVKWLGEPVDGADVANTARQPETQREVEKATRRIHSLNKLHDEVTKLRTNPDQRVIGCVLHAEPIAISHEPHRFTSDWAFVQLYKEKIDWATFPGNKVYVGGKLSPPDFGGFMFPHPEDQVDYEYPDDGLLQAFGVVKDHEIRQPQHLHVHDQKVLMVVKNGLTTGTTIGRVNGLDSFTRV</sequence>
<proteinExistence type="predicted"/>